<accession>A0A2Z6M2A4</accession>
<dbReference type="SUPFAM" id="SSF52200">
    <property type="entry name" value="Toll/Interleukin receptor TIR domain"/>
    <property type="match status" value="1"/>
</dbReference>
<dbReference type="Pfam" id="PF23282">
    <property type="entry name" value="WHD_ROQ1"/>
    <property type="match status" value="1"/>
</dbReference>
<dbReference type="GO" id="GO:0006952">
    <property type="term" value="P:defense response"/>
    <property type="evidence" value="ECO:0007669"/>
    <property type="project" value="UniProtKB-KW"/>
</dbReference>
<evidence type="ECO:0000313" key="7">
    <source>
        <dbReference type="Proteomes" id="UP000242715"/>
    </source>
</evidence>
<dbReference type="Proteomes" id="UP000242715">
    <property type="component" value="Unassembled WGS sequence"/>
</dbReference>
<proteinExistence type="predicted"/>
<gene>
    <name evidence="6" type="ORF">TSUD_193680</name>
</gene>
<dbReference type="InterPro" id="IPR000157">
    <property type="entry name" value="TIR_dom"/>
</dbReference>
<dbReference type="Gene3D" id="3.80.10.10">
    <property type="entry name" value="Ribonuclease Inhibitor"/>
    <property type="match status" value="3"/>
</dbReference>
<sequence length="1045" mass="118345">MFGSTSSSAIPMSCSPTPKHDVFLSFRGEDTRDNFISHLYAELGRKKIETFMDHKLGRGEEISPALYKAIEESMIYVVILSENYASSTWCLDELTKILECREKYGRDVIPVFYKVDPSNVRNQRNSYAEAFVKHQRRFKDDQLDSWKKALTQVAGLSGWDSQVTRPEHRLIEDIVKDILRKLNLNYSFGSDYQGMIGIDKHTKEIHSLLHIESAAVRIIGIWGMGGIGKTTIATAIYHKLATQFSSNTILNVQQEMERFGLDHVRSKYISKISSSRFSFSNDGRIKWKKALLVLDNVNNSAQLKDLIGPGSNIAPEDYAELSEKIVNYAKGVPLALKVLGFLLCGRTKEAWESQLRKLDRLPENDIFKVLKLSYEGLDEEQKDIFLDIACFYRGHLENVVAQTLDSCGFSAHIGMDILKDRCLISVSEGRIVMHDLIQEMGHEIVRQQCVNAPGKRSRLWKPEEIYQVLKKNKGTDAIQCIFLDICKIEKVQLHAKTFRKMDNLRMMQFYNSHGCSKGSNIVLPAFFNSLPDDLKFLHWDDFSQKSLPLDFFPKNLVKLYMPHSHLNQLWQTDKDLPNLKTPDLRGSQNLIQIPDLAQCPNIEEVILSHCPKLSQVYSSSFLCKLKCLWLNGCVSLRSLHIPCNILQRTSGLLVLHGCHNLEMFSVSNAKMEVQLHGCSTSMFRNIVPVAKQSGKRLDSFCSNLNQLPLKVNFRRRLIQNEASFTLDPLDYAELNKEPKDNIELLNFALLREGSPSSFPSLNALCWLDLSNCEALFSLPIDLFKLKFLRRLYLSGCLSLETFPEIEEDIESLAVLILDETSIKELPSSLHRLVNLEELSLYNCQSLETIPSSIGSLRKLSKLNLTFCESLETFPSSIFKLKLTKLNLTGCLMLKIFPEILEPAETFVHINLTRTAIKELPSSLENLVGLQTLWLKLCTELVSIPNSIVNLNHLSELDCSGCCSIVNLPEIIAHLSSLKSLHLSDCRKLESFIGRVEIGYSSKITHSYGHITSTLQALTAAGSLMPTTSLLRSANIISHILNQVPW</sequence>
<keyword evidence="2" id="KW-0677">Repeat</keyword>
<dbReference type="PRINTS" id="PR00364">
    <property type="entry name" value="DISEASERSIST"/>
</dbReference>
<dbReference type="OrthoDB" id="1434263at2759"/>
<feature type="domain" description="TIR" evidence="5">
    <location>
        <begin position="18"/>
        <end position="182"/>
    </location>
</feature>
<dbReference type="PANTHER" id="PTHR11017:SF568">
    <property type="entry name" value="ADP-RIBOSYL CYCLASE_CYCLIC ADP-RIBOSE HYDROLASE"/>
    <property type="match status" value="1"/>
</dbReference>
<dbReference type="PROSITE" id="PS50104">
    <property type="entry name" value="TIR"/>
    <property type="match status" value="1"/>
</dbReference>
<dbReference type="SUPFAM" id="SSF46785">
    <property type="entry name" value="Winged helix' DNA-binding domain"/>
    <property type="match status" value="1"/>
</dbReference>
<dbReference type="GO" id="GO:0007165">
    <property type="term" value="P:signal transduction"/>
    <property type="evidence" value="ECO:0007669"/>
    <property type="project" value="InterPro"/>
</dbReference>
<dbReference type="InterPro" id="IPR044974">
    <property type="entry name" value="Disease_R_plants"/>
</dbReference>
<evidence type="ECO:0000259" key="5">
    <source>
        <dbReference type="PROSITE" id="PS50104"/>
    </source>
</evidence>
<dbReference type="Gene3D" id="3.40.50.10140">
    <property type="entry name" value="Toll/interleukin-1 receptor homology (TIR) domain"/>
    <property type="match status" value="1"/>
</dbReference>
<dbReference type="InterPro" id="IPR035897">
    <property type="entry name" value="Toll_tir_struct_dom_sf"/>
</dbReference>
<dbReference type="EMBL" id="DF973192">
    <property type="protein sequence ID" value="GAU19030.1"/>
    <property type="molecule type" value="Genomic_DNA"/>
</dbReference>
<keyword evidence="7" id="KW-1185">Reference proteome</keyword>
<dbReference type="SUPFAM" id="SSF52058">
    <property type="entry name" value="L domain-like"/>
    <property type="match status" value="2"/>
</dbReference>
<dbReference type="PANTHER" id="PTHR11017">
    <property type="entry name" value="LEUCINE-RICH REPEAT-CONTAINING PROTEIN"/>
    <property type="match status" value="1"/>
</dbReference>
<evidence type="ECO:0000256" key="2">
    <source>
        <dbReference type="ARBA" id="ARBA00022737"/>
    </source>
</evidence>
<keyword evidence="1" id="KW-0433">Leucine-rich repeat</keyword>
<dbReference type="GO" id="GO:0043531">
    <property type="term" value="F:ADP binding"/>
    <property type="evidence" value="ECO:0007669"/>
    <property type="project" value="InterPro"/>
</dbReference>
<protein>
    <recommendedName>
        <fullName evidence="5">TIR domain-containing protein</fullName>
    </recommendedName>
</protein>
<name>A0A2Z6M2A4_TRISU</name>
<dbReference type="SUPFAM" id="SSF52540">
    <property type="entry name" value="P-loop containing nucleoside triphosphate hydrolases"/>
    <property type="match status" value="1"/>
</dbReference>
<dbReference type="AlphaFoldDB" id="A0A2Z6M2A4"/>
<dbReference type="InterPro" id="IPR002182">
    <property type="entry name" value="NB-ARC"/>
</dbReference>
<dbReference type="Gene3D" id="3.40.50.300">
    <property type="entry name" value="P-loop containing nucleotide triphosphate hydrolases"/>
    <property type="match status" value="1"/>
</dbReference>
<reference evidence="7" key="1">
    <citation type="journal article" date="2017" name="Front. Plant Sci.">
        <title>Climate Clever Clovers: New Paradigm to Reduce the Environmental Footprint of Ruminants by Breeding Low Methanogenic Forages Utilizing Haplotype Variation.</title>
        <authorList>
            <person name="Kaur P."/>
            <person name="Appels R."/>
            <person name="Bayer P.E."/>
            <person name="Keeble-Gagnere G."/>
            <person name="Wang J."/>
            <person name="Hirakawa H."/>
            <person name="Shirasawa K."/>
            <person name="Vercoe P."/>
            <person name="Stefanova K."/>
            <person name="Durmic Z."/>
            <person name="Nichols P."/>
            <person name="Revell C."/>
            <person name="Isobe S.N."/>
            <person name="Edwards D."/>
            <person name="Erskine W."/>
        </authorList>
    </citation>
    <scope>NUCLEOTIDE SEQUENCE [LARGE SCALE GENOMIC DNA]</scope>
    <source>
        <strain evidence="7">cv. Daliak</strain>
    </source>
</reference>
<dbReference type="Pfam" id="PF00931">
    <property type="entry name" value="NB-ARC"/>
    <property type="match status" value="1"/>
</dbReference>
<evidence type="ECO:0000313" key="6">
    <source>
        <dbReference type="EMBL" id="GAU19030.1"/>
    </source>
</evidence>
<keyword evidence="3" id="KW-0611">Plant defense</keyword>
<dbReference type="InterPro" id="IPR032675">
    <property type="entry name" value="LRR_dom_sf"/>
</dbReference>
<dbReference type="InterPro" id="IPR036390">
    <property type="entry name" value="WH_DNA-bd_sf"/>
</dbReference>
<dbReference type="SMART" id="SM00255">
    <property type="entry name" value="TIR"/>
    <property type="match status" value="1"/>
</dbReference>
<evidence type="ECO:0000256" key="3">
    <source>
        <dbReference type="ARBA" id="ARBA00022821"/>
    </source>
</evidence>
<evidence type="ECO:0000256" key="4">
    <source>
        <dbReference type="ARBA" id="ARBA00023027"/>
    </source>
</evidence>
<dbReference type="Pfam" id="PF01582">
    <property type="entry name" value="TIR"/>
    <property type="match status" value="1"/>
</dbReference>
<organism evidence="6 7">
    <name type="scientific">Trifolium subterraneum</name>
    <name type="common">Subterranean clover</name>
    <dbReference type="NCBI Taxonomy" id="3900"/>
    <lineage>
        <taxon>Eukaryota</taxon>
        <taxon>Viridiplantae</taxon>
        <taxon>Streptophyta</taxon>
        <taxon>Embryophyta</taxon>
        <taxon>Tracheophyta</taxon>
        <taxon>Spermatophyta</taxon>
        <taxon>Magnoliopsida</taxon>
        <taxon>eudicotyledons</taxon>
        <taxon>Gunneridae</taxon>
        <taxon>Pentapetalae</taxon>
        <taxon>rosids</taxon>
        <taxon>fabids</taxon>
        <taxon>Fabales</taxon>
        <taxon>Fabaceae</taxon>
        <taxon>Papilionoideae</taxon>
        <taxon>50 kb inversion clade</taxon>
        <taxon>NPAAA clade</taxon>
        <taxon>Hologalegina</taxon>
        <taxon>IRL clade</taxon>
        <taxon>Trifolieae</taxon>
        <taxon>Trifolium</taxon>
    </lineage>
</organism>
<dbReference type="FunFam" id="3.40.50.10140:FF:000007">
    <property type="entry name" value="Disease resistance protein (TIR-NBS-LRR class)"/>
    <property type="match status" value="1"/>
</dbReference>
<dbReference type="InterPro" id="IPR027417">
    <property type="entry name" value="P-loop_NTPase"/>
</dbReference>
<evidence type="ECO:0000256" key="1">
    <source>
        <dbReference type="ARBA" id="ARBA00022614"/>
    </source>
</evidence>
<dbReference type="InterPro" id="IPR058192">
    <property type="entry name" value="WHD_ROQ1-like"/>
</dbReference>
<keyword evidence="4" id="KW-0520">NAD</keyword>